<gene>
    <name evidence="7" type="ORF">DWW24_14575</name>
</gene>
<evidence type="ECO:0000256" key="4">
    <source>
        <dbReference type="ARBA" id="ARBA00022989"/>
    </source>
</evidence>
<dbReference type="EMBL" id="QRYW01000033">
    <property type="protein sequence ID" value="RGV22044.1"/>
    <property type="molecule type" value="Genomic_DNA"/>
</dbReference>
<reference evidence="7 8" key="1">
    <citation type="submission" date="2018-08" db="EMBL/GenBank/DDBJ databases">
        <title>A genome reference for cultivated species of the human gut microbiota.</title>
        <authorList>
            <person name="Zou Y."/>
            <person name="Xue W."/>
            <person name="Luo G."/>
        </authorList>
    </citation>
    <scope>NUCLEOTIDE SEQUENCE [LARGE SCALE GENOMIC DNA]</scope>
    <source>
        <strain evidence="7 8">AF14-6AC</strain>
    </source>
</reference>
<sequence length="593" mass="66008">MKKVFPIVFAFVFLLSCNKDDEITREVGNQPPVIELDSETGIYITKIGKEVTINPNYSNVDFAVYSWKCNGRIISEEPSLVYTFDQPDSYYVIIRVDTPDGSSEEEIRIDVSELAPPKISLVLPSSGLKIRAGREYKLSPDVQNAENATFLWTINGEEVSTEKDIVFTRQEMGDYKCRLYAENEDGSDTKEFVISVVDQLPIEVTFVAPSFYTEQLVKYVELGKTLYLRPYVNAGAESYSCSWSLNNEPIDGANSLLYAFTPEAEGDYTLTVTVSCEDAVPAAQRLTRNIAVTGSDKVSVDIPVKCLPAGTGKKRPYAAGNSLVSDKVYEFIPAPGQFVNETSKAGYSGESTHEAAILYAENRLAKNLYVSLGAWGGYIVVGFDHSIENKGGYDFSIMGNQFDTSNEPGIVFVMQDVNGNREPDDEWYELKGSEYGKEETIQFYAVTYYRPAAKGFDTQWTDNQGKTGCVDYLGTYHPQPFYYPEWIEEDSYTLYGPRLASRTVYAGPGNWQNLPFDWGYVDNVGSDMVDKDNPSANAVKNYFRISDAVNPDGSAANLSHIDFIKVQTGVNAKAGWLGENSTEVFGFTDENNK</sequence>
<evidence type="ECO:0000256" key="1">
    <source>
        <dbReference type="ARBA" id="ARBA00004370"/>
    </source>
</evidence>
<dbReference type="InterPro" id="IPR035986">
    <property type="entry name" value="PKD_dom_sf"/>
</dbReference>
<evidence type="ECO:0000256" key="3">
    <source>
        <dbReference type="ARBA" id="ARBA00022737"/>
    </source>
</evidence>
<keyword evidence="3" id="KW-0677">Repeat</keyword>
<dbReference type="PROSITE" id="PS50835">
    <property type="entry name" value="IG_LIKE"/>
    <property type="match status" value="1"/>
</dbReference>
<dbReference type="Pfam" id="PF16820">
    <property type="entry name" value="PKD_3"/>
    <property type="match status" value="2"/>
</dbReference>
<dbReference type="InterPro" id="IPR013783">
    <property type="entry name" value="Ig-like_fold"/>
</dbReference>
<proteinExistence type="predicted"/>
<evidence type="ECO:0000256" key="5">
    <source>
        <dbReference type="ARBA" id="ARBA00023136"/>
    </source>
</evidence>
<dbReference type="GO" id="GO:0006816">
    <property type="term" value="P:calcium ion transport"/>
    <property type="evidence" value="ECO:0007669"/>
    <property type="project" value="TreeGrafter"/>
</dbReference>
<comment type="subcellular location">
    <subcellularLocation>
        <location evidence="1">Membrane</location>
    </subcellularLocation>
</comment>
<name>A0A412W9A5_9BACT</name>
<evidence type="ECO:0000259" key="6">
    <source>
        <dbReference type="PROSITE" id="PS50835"/>
    </source>
</evidence>
<dbReference type="GO" id="GO:0005886">
    <property type="term" value="C:plasma membrane"/>
    <property type="evidence" value="ECO:0007669"/>
    <property type="project" value="TreeGrafter"/>
</dbReference>
<evidence type="ECO:0000313" key="8">
    <source>
        <dbReference type="Proteomes" id="UP000283426"/>
    </source>
</evidence>
<accession>A0A412W9A5</accession>
<evidence type="ECO:0000256" key="2">
    <source>
        <dbReference type="ARBA" id="ARBA00022692"/>
    </source>
</evidence>
<dbReference type="RefSeq" id="WP_013613744.1">
    <property type="nucleotide sequence ID" value="NZ_LT906459.1"/>
</dbReference>
<feature type="domain" description="Ig-like" evidence="6">
    <location>
        <begin position="117"/>
        <end position="195"/>
    </location>
</feature>
<evidence type="ECO:0000313" key="7">
    <source>
        <dbReference type="EMBL" id="RGV22044.1"/>
    </source>
</evidence>
<organism evidence="7 8">
    <name type="scientific">Odoribacter splanchnicus</name>
    <dbReference type="NCBI Taxonomy" id="28118"/>
    <lineage>
        <taxon>Bacteria</taxon>
        <taxon>Pseudomonadati</taxon>
        <taxon>Bacteroidota</taxon>
        <taxon>Bacteroidia</taxon>
        <taxon>Bacteroidales</taxon>
        <taxon>Odoribacteraceae</taxon>
        <taxon>Odoribacter</taxon>
    </lineage>
</organism>
<dbReference type="GO" id="GO:0005261">
    <property type="term" value="F:monoatomic cation channel activity"/>
    <property type="evidence" value="ECO:0007669"/>
    <property type="project" value="TreeGrafter"/>
</dbReference>
<protein>
    <submittedName>
        <fullName evidence="7">Cell surface protein</fullName>
    </submittedName>
</protein>
<dbReference type="Proteomes" id="UP000283426">
    <property type="component" value="Unassembled WGS sequence"/>
</dbReference>
<dbReference type="SUPFAM" id="SSF49299">
    <property type="entry name" value="PKD domain"/>
    <property type="match status" value="2"/>
</dbReference>
<dbReference type="InterPro" id="IPR041696">
    <property type="entry name" value="PKD_3"/>
</dbReference>
<keyword evidence="4" id="KW-1133">Transmembrane helix</keyword>
<dbReference type="AlphaFoldDB" id="A0A412W9A5"/>
<dbReference type="PANTHER" id="PTHR46730">
    <property type="entry name" value="POLYCYSTIN-1"/>
    <property type="match status" value="1"/>
</dbReference>
<dbReference type="InterPro" id="IPR007110">
    <property type="entry name" value="Ig-like_dom"/>
</dbReference>
<dbReference type="PANTHER" id="PTHR46730:SF4">
    <property type="entry name" value="POLYCYSTIC KIDNEY DISEASE PROTEIN 1-LIKE 1"/>
    <property type="match status" value="1"/>
</dbReference>
<comment type="caution">
    <text evidence="7">The sequence shown here is derived from an EMBL/GenBank/DDBJ whole genome shotgun (WGS) entry which is preliminary data.</text>
</comment>
<dbReference type="GeneID" id="61276845"/>
<keyword evidence="2" id="KW-0812">Transmembrane</keyword>
<dbReference type="PROSITE" id="PS51257">
    <property type="entry name" value="PROKAR_LIPOPROTEIN"/>
    <property type="match status" value="1"/>
</dbReference>
<keyword evidence="5" id="KW-0472">Membrane</keyword>
<dbReference type="Gene3D" id="2.60.40.10">
    <property type="entry name" value="Immunoglobulins"/>
    <property type="match status" value="1"/>
</dbReference>